<keyword evidence="1" id="KW-0808">Transferase</keyword>
<dbReference type="Proteomes" id="UP001144036">
    <property type="component" value="Unassembled WGS sequence"/>
</dbReference>
<evidence type="ECO:0000259" key="3">
    <source>
        <dbReference type="PROSITE" id="PS52019"/>
    </source>
</evidence>
<dbReference type="Pfam" id="PF22953">
    <property type="entry name" value="SpnB_Rossmann"/>
    <property type="match status" value="1"/>
</dbReference>
<evidence type="ECO:0000256" key="1">
    <source>
        <dbReference type="ARBA" id="ARBA00022679"/>
    </source>
</evidence>
<comment type="caution">
    <text evidence="4">The sequence shown here is derived from an EMBL/GenBank/DDBJ whole genome shotgun (WGS) entry which is preliminary data.</text>
</comment>
<dbReference type="Pfam" id="PF14765">
    <property type="entry name" value="PS-DH"/>
    <property type="match status" value="1"/>
</dbReference>
<accession>A0ABT4SQ30</accession>
<name>A0ABT4SQ30_9ACTN</name>
<evidence type="ECO:0000313" key="4">
    <source>
        <dbReference type="EMBL" id="MDA0638981.1"/>
    </source>
</evidence>
<dbReference type="PANTHER" id="PTHR43775">
    <property type="entry name" value="FATTY ACID SYNTHASE"/>
    <property type="match status" value="1"/>
</dbReference>
<dbReference type="SUPFAM" id="SSF51735">
    <property type="entry name" value="NAD(P)-binding Rossmann-fold domains"/>
    <property type="match status" value="1"/>
</dbReference>
<feature type="region of interest" description="N-terminal hotdog fold" evidence="2">
    <location>
        <position position="1"/>
    </location>
</feature>
<sequence>MAGLGYEYGPAFQGLRRLWRRGEELFAEVAAPEGVDVTGFGVHPALFDAVFHPLLVAGSADELRLPFELRGLRLHEAGAATLRVRLARTGADGCAIEAAGPSGRPVFSLDSLRARPVPVESLAPAASGTPLYGVEWVEVAVSGRGGEEPVVVWCVGGPGDVPSVVRELTSRVLGAVAGAGSAPVVFATVAGDVAAGAVWGLVRSAQSEQPGRFVLAEVPEGFSGWDVVLGSGEAQVRVVDGRVYAPRLVRRPVSAPSAVPS</sequence>
<evidence type="ECO:0000313" key="5">
    <source>
        <dbReference type="Proteomes" id="UP001144036"/>
    </source>
</evidence>
<feature type="non-terminal residue" evidence="4">
    <location>
        <position position="261"/>
    </location>
</feature>
<dbReference type="InterPro" id="IPR042104">
    <property type="entry name" value="PKS_dehydratase_sf"/>
</dbReference>
<dbReference type="PROSITE" id="PS52019">
    <property type="entry name" value="PKS_MFAS_DH"/>
    <property type="match status" value="1"/>
</dbReference>
<dbReference type="RefSeq" id="WP_270159916.1">
    <property type="nucleotide sequence ID" value="NZ_JAPNNL010000355.1"/>
</dbReference>
<organism evidence="4 5">
    <name type="scientific">Nonomuraea corallina</name>
    <dbReference type="NCBI Taxonomy" id="2989783"/>
    <lineage>
        <taxon>Bacteria</taxon>
        <taxon>Bacillati</taxon>
        <taxon>Actinomycetota</taxon>
        <taxon>Actinomycetes</taxon>
        <taxon>Streptosporangiales</taxon>
        <taxon>Streptosporangiaceae</taxon>
        <taxon>Nonomuraea</taxon>
    </lineage>
</organism>
<dbReference type="InterPro" id="IPR055123">
    <property type="entry name" value="SpnB-like_Rossmann"/>
</dbReference>
<keyword evidence="5" id="KW-1185">Reference proteome</keyword>
<proteinExistence type="predicted"/>
<dbReference type="Gene3D" id="3.10.129.110">
    <property type="entry name" value="Polyketide synthase dehydratase"/>
    <property type="match status" value="1"/>
</dbReference>
<dbReference type="EMBL" id="JAPNNL010000355">
    <property type="protein sequence ID" value="MDA0638981.1"/>
    <property type="molecule type" value="Genomic_DNA"/>
</dbReference>
<dbReference type="InterPro" id="IPR036291">
    <property type="entry name" value="NAD(P)-bd_dom_sf"/>
</dbReference>
<dbReference type="InterPro" id="IPR050091">
    <property type="entry name" value="PKS_NRPS_Biosynth_Enz"/>
</dbReference>
<gene>
    <name evidence="4" type="ORF">OUY22_36700</name>
</gene>
<evidence type="ECO:0000256" key="2">
    <source>
        <dbReference type="PROSITE-ProRule" id="PRU01363"/>
    </source>
</evidence>
<reference evidence="4" key="1">
    <citation type="submission" date="2022-11" db="EMBL/GenBank/DDBJ databases">
        <title>Nonomuraea corallina sp. nov., a new species of the genus Nonomuraea isolated from sea side sediment in Thai sea.</title>
        <authorList>
            <person name="Ngamcharungchit C."/>
            <person name="Matsumoto A."/>
            <person name="Suriyachadkun C."/>
            <person name="Panbangred W."/>
            <person name="Inahashi Y."/>
            <person name="Intra B."/>
        </authorList>
    </citation>
    <scope>NUCLEOTIDE SEQUENCE</scope>
    <source>
        <strain evidence="4">MCN248</strain>
    </source>
</reference>
<feature type="region of interest" description="C-terminal hotdog fold" evidence="2">
    <location>
        <begin position="1"/>
        <end position="123"/>
    </location>
</feature>
<feature type="domain" description="PKS/mFAS DH" evidence="3">
    <location>
        <begin position="1"/>
        <end position="123"/>
    </location>
</feature>
<comment type="caution">
    <text evidence="2">Lacks conserved residue(s) required for the propagation of feature annotation.</text>
</comment>
<dbReference type="InterPro" id="IPR049900">
    <property type="entry name" value="PKS_mFAS_DH"/>
</dbReference>
<dbReference type="InterPro" id="IPR049551">
    <property type="entry name" value="PKS_DH_C"/>
</dbReference>
<protein>
    <submittedName>
        <fullName evidence="4">Polyketide synthase dehydratase domain-containing protein</fullName>
    </submittedName>
</protein>
<dbReference type="PANTHER" id="PTHR43775:SF51">
    <property type="entry name" value="INACTIVE PHENOLPHTHIOCEROL SYNTHESIS POLYKETIDE SYNTHASE TYPE I PKS1-RELATED"/>
    <property type="match status" value="1"/>
</dbReference>
<dbReference type="Gene3D" id="3.40.50.720">
    <property type="entry name" value="NAD(P)-binding Rossmann-like Domain"/>
    <property type="match status" value="1"/>
</dbReference>